<keyword evidence="2 4" id="KW-0813">Transport</keyword>
<evidence type="ECO:0000256" key="1">
    <source>
        <dbReference type="ARBA" id="ARBA00011028"/>
    </source>
</evidence>
<name>A0ABV8S537_9BACL</name>
<gene>
    <name evidence="7" type="ORF">ACFO1S_04350</name>
</gene>
<evidence type="ECO:0000256" key="4">
    <source>
        <dbReference type="RuleBase" id="RU003512"/>
    </source>
</evidence>
<accession>A0ABV8S537</accession>
<feature type="compositionally biased region" description="Basic and acidic residues" evidence="5">
    <location>
        <begin position="134"/>
        <end position="150"/>
    </location>
</feature>
<keyword evidence="8" id="KW-1185">Reference proteome</keyword>
<proteinExistence type="inferred from homology"/>
<evidence type="ECO:0000256" key="3">
    <source>
        <dbReference type="ARBA" id="ARBA00022729"/>
    </source>
</evidence>
<feature type="chain" id="PRO_5046398899" evidence="6">
    <location>
        <begin position="22"/>
        <end position="343"/>
    </location>
</feature>
<comment type="similarity">
    <text evidence="1 4">Belongs to the bacterial solute-binding protein 9 family.</text>
</comment>
<protein>
    <submittedName>
        <fullName evidence="7">Metal ABC transporter solute-binding protein, Zn/Mn family</fullName>
    </submittedName>
</protein>
<dbReference type="RefSeq" id="WP_204604436.1">
    <property type="nucleotide sequence ID" value="NZ_JBHSED010000004.1"/>
</dbReference>
<reference evidence="8" key="1">
    <citation type="journal article" date="2019" name="Int. J. Syst. Evol. Microbiol.">
        <title>The Global Catalogue of Microorganisms (GCM) 10K type strain sequencing project: providing services to taxonomists for standard genome sequencing and annotation.</title>
        <authorList>
            <consortium name="The Broad Institute Genomics Platform"/>
            <consortium name="The Broad Institute Genome Sequencing Center for Infectious Disease"/>
            <person name="Wu L."/>
            <person name="Ma J."/>
        </authorList>
    </citation>
    <scope>NUCLEOTIDE SEQUENCE [LARGE SCALE GENOMIC DNA]</scope>
    <source>
        <strain evidence="8">CGMCC 4.1641</strain>
    </source>
</reference>
<dbReference type="InterPro" id="IPR050492">
    <property type="entry name" value="Bact_metal-bind_prot9"/>
</dbReference>
<comment type="caution">
    <text evidence="7">The sequence shown here is derived from an EMBL/GenBank/DDBJ whole genome shotgun (WGS) entry which is preliminary data.</text>
</comment>
<dbReference type="InterPro" id="IPR006127">
    <property type="entry name" value="ZnuA-like"/>
</dbReference>
<evidence type="ECO:0000313" key="7">
    <source>
        <dbReference type="EMBL" id="MFC4302671.1"/>
    </source>
</evidence>
<dbReference type="Gene3D" id="3.40.50.1980">
    <property type="entry name" value="Nitrogenase molybdenum iron protein domain"/>
    <property type="match status" value="2"/>
</dbReference>
<evidence type="ECO:0000256" key="6">
    <source>
        <dbReference type="SAM" id="SignalP"/>
    </source>
</evidence>
<dbReference type="PRINTS" id="PR00690">
    <property type="entry name" value="ADHESNFAMILY"/>
</dbReference>
<dbReference type="Pfam" id="PF01297">
    <property type="entry name" value="ZnuA"/>
    <property type="match status" value="1"/>
</dbReference>
<feature type="region of interest" description="Disordered" evidence="5">
    <location>
        <begin position="134"/>
        <end position="175"/>
    </location>
</feature>
<evidence type="ECO:0000256" key="5">
    <source>
        <dbReference type="SAM" id="MobiDB-lite"/>
    </source>
</evidence>
<dbReference type="PANTHER" id="PTHR42953">
    <property type="entry name" value="HIGH-AFFINITY ZINC UPTAKE SYSTEM PROTEIN ZNUA-RELATED"/>
    <property type="match status" value="1"/>
</dbReference>
<organism evidence="7 8">
    <name type="scientific">Cohnella boryungensis</name>
    <dbReference type="NCBI Taxonomy" id="768479"/>
    <lineage>
        <taxon>Bacteria</taxon>
        <taxon>Bacillati</taxon>
        <taxon>Bacillota</taxon>
        <taxon>Bacilli</taxon>
        <taxon>Bacillales</taxon>
        <taxon>Paenibacillaceae</taxon>
        <taxon>Cohnella</taxon>
    </lineage>
</organism>
<dbReference type="SUPFAM" id="SSF53807">
    <property type="entry name" value="Helical backbone' metal receptor"/>
    <property type="match status" value="1"/>
</dbReference>
<dbReference type="Proteomes" id="UP001595755">
    <property type="component" value="Unassembled WGS sequence"/>
</dbReference>
<keyword evidence="3 6" id="KW-0732">Signal</keyword>
<dbReference type="PROSITE" id="PS51257">
    <property type="entry name" value="PROKAR_LIPOPROTEIN"/>
    <property type="match status" value="1"/>
</dbReference>
<feature type="compositionally biased region" description="Basic and acidic residues" evidence="5">
    <location>
        <begin position="157"/>
        <end position="174"/>
    </location>
</feature>
<sequence length="343" mass="38034">MKPSSKKLLILMLILAMAALAGCGKNNSSNQAEGKVNVVTSFYPLYYFAKEIGGDHAHVVNLVATGVEPHDWTPKSRDLEAASKAQLFLYHGAGLEGWVDHFLNGLGSDSQVLAIEASKGITLIQGNHEHALEEEHGHEAEGEHGHKAEDQPAEEEGGAHEEEGHSHSDLDVDPHTWTSPRSALIMAANIRDAYVKADPEHQADYEKSFASLEERLKELDSKFTQQLSGYERRDIVVSHQAFGYLCRDYNLNQIAIMGLSPEAEPRAQDLLGIANFVKEHQIPYIFFEELVSPQLADTLAREARVDTLVLNPLEGLTSEQEKAGDDYFTLMERNLENLQKALQ</sequence>
<feature type="signal peptide" evidence="6">
    <location>
        <begin position="1"/>
        <end position="21"/>
    </location>
</feature>
<dbReference type="PANTHER" id="PTHR42953:SF3">
    <property type="entry name" value="HIGH-AFFINITY ZINC UPTAKE SYSTEM PROTEIN ZNUA"/>
    <property type="match status" value="1"/>
</dbReference>
<evidence type="ECO:0000313" key="8">
    <source>
        <dbReference type="Proteomes" id="UP001595755"/>
    </source>
</evidence>
<evidence type="ECO:0000256" key="2">
    <source>
        <dbReference type="ARBA" id="ARBA00022448"/>
    </source>
</evidence>
<dbReference type="PRINTS" id="PR00691">
    <property type="entry name" value="ADHESINB"/>
</dbReference>
<dbReference type="EMBL" id="JBHSED010000004">
    <property type="protein sequence ID" value="MFC4302671.1"/>
    <property type="molecule type" value="Genomic_DNA"/>
</dbReference>
<dbReference type="InterPro" id="IPR006129">
    <property type="entry name" value="AdhesinB"/>
</dbReference>
<dbReference type="InterPro" id="IPR006128">
    <property type="entry name" value="Lipoprotein_PsaA-like"/>
</dbReference>